<organism evidence="1 2">
    <name type="scientific">Virgibacillus indicus</name>
    <dbReference type="NCBI Taxonomy" id="2024554"/>
    <lineage>
        <taxon>Bacteria</taxon>
        <taxon>Bacillati</taxon>
        <taxon>Bacillota</taxon>
        <taxon>Bacilli</taxon>
        <taxon>Bacillales</taxon>
        <taxon>Bacillaceae</taxon>
        <taxon>Virgibacillus</taxon>
    </lineage>
</organism>
<dbReference type="EMBL" id="NPMS01000001">
    <property type="protein sequence ID" value="OZU89707.1"/>
    <property type="molecule type" value="Genomic_DNA"/>
</dbReference>
<accession>A0A265ND23</accession>
<evidence type="ECO:0000313" key="1">
    <source>
        <dbReference type="EMBL" id="OZU89707.1"/>
    </source>
</evidence>
<protein>
    <submittedName>
        <fullName evidence="1">Uncharacterized protein</fullName>
    </submittedName>
</protein>
<gene>
    <name evidence="1" type="ORF">CIL03_00775</name>
</gene>
<reference evidence="1 2" key="1">
    <citation type="submission" date="2017-08" db="EMBL/GenBank/DDBJ databases">
        <title>Virgibacillus indicus sp. nov. and Virgibacillus profoundi sp. nov, two moderately halophilic bacteria isolated from marine sediment by using the Microfluidic Streak Plate.</title>
        <authorList>
            <person name="Xu B."/>
            <person name="Hu B."/>
            <person name="Wang J."/>
            <person name="Zhu Y."/>
            <person name="Huang L."/>
            <person name="Du W."/>
            <person name="Huang Y."/>
        </authorList>
    </citation>
    <scope>NUCLEOTIDE SEQUENCE [LARGE SCALE GENOMIC DNA]</scope>
    <source>
        <strain evidence="1 2">IO3-P2-C2</strain>
    </source>
</reference>
<name>A0A265ND23_9BACI</name>
<keyword evidence="2" id="KW-1185">Reference proteome</keyword>
<dbReference type="AlphaFoldDB" id="A0A265ND23"/>
<comment type="caution">
    <text evidence="1">The sequence shown here is derived from an EMBL/GenBank/DDBJ whole genome shotgun (WGS) entry which is preliminary data.</text>
</comment>
<sequence length="116" mass="13547">MVLILLISCPIPAQREHKKDTIKNINKTLISKDTGVLGEHKAILDDDEIHITYLPNDTKRQRNMTNIWIEFDFYNRDGDHFFIYINKSKLTYHLMAGEKADDVDQFLKGKGLNKKQ</sequence>
<dbReference type="Proteomes" id="UP000216498">
    <property type="component" value="Unassembled WGS sequence"/>
</dbReference>
<evidence type="ECO:0000313" key="2">
    <source>
        <dbReference type="Proteomes" id="UP000216498"/>
    </source>
</evidence>
<proteinExistence type="predicted"/>